<comment type="caution">
    <text evidence="2">The sequence shown here is derived from an EMBL/GenBank/DDBJ whole genome shotgun (WGS) entry which is preliminary data.</text>
</comment>
<dbReference type="InterPro" id="IPR029063">
    <property type="entry name" value="SAM-dependent_MTases_sf"/>
</dbReference>
<proteinExistence type="predicted"/>
<evidence type="ECO:0000259" key="1">
    <source>
        <dbReference type="Pfam" id="PF08241"/>
    </source>
</evidence>
<keyword evidence="3" id="KW-1185">Reference proteome</keyword>
<organism evidence="2 3">
    <name type="scientific">Mucilaginibacter frigoritolerans</name>
    <dbReference type="NCBI Taxonomy" id="652788"/>
    <lineage>
        <taxon>Bacteria</taxon>
        <taxon>Pseudomonadati</taxon>
        <taxon>Bacteroidota</taxon>
        <taxon>Sphingobacteriia</taxon>
        <taxon>Sphingobacteriales</taxon>
        <taxon>Sphingobacteriaceae</taxon>
        <taxon>Mucilaginibacter</taxon>
    </lineage>
</organism>
<name>A0A562TZ20_9SPHI</name>
<feature type="domain" description="Methyltransferase type 11" evidence="1">
    <location>
        <begin position="66"/>
        <end position="158"/>
    </location>
</feature>
<gene>
    <name evidence="2" type="ORF">JN11_02911</name>
</gene>
<dbReference type="Pfam" id="PF08241">
    <property type="entry name" value="Methyltransf_11"/>
    <property type="match status" value="1"/>
</dbReference>
<accession>A0A562TZ20</accession>
<dbReference type="Proteomes" id="UP000317010">
    <property type="component" value="Unassembled WGS sequence"/>
</dbReference>
<keyword evidence="2" id="KW-0489">Methyltransferase</keyword>
<dbReference type="InterPro" id="IPR013216">
    <property type="entry name" value="Methyltransf_11"/>
</dbReference>
<reference evidence="2 3" key="1">
    <citation type="submission" date="2019-07" db="EMBL/GenBank/DDBJ databases">
        <title>Genomic Encyclopedia of Archaeal and Bacterial Type Strains, Phase II (KMG-II): from individual species to whole genera.</title>
        <authorList>
            <person name="Goeker M."/>
        </authorList>
    </citation>
    <scope>NUCLEOTIDE SEQUENCE [LARGE SCALE GENOMIC DNA]</scope>
    <source>
        <strain evidence="2 3">ATCC BAA-1854</strain>
    </source>
</reference>
<dbReference type="GO" id="GO:0032259">
    <property type="term" value="P:methylation"/>
    <property type="evidence" value="ECO:0007669"/>
    <property type="project" value="UniProtKB-KW"/>
</dbReference>
<sequence length="246" mass="28481">MINTIKKYIKQHVSGWAVQDRGVVEAYDIWAENYDAQPGNLMLDFDAILFAKLMRNIELANKVVADIGCGTGRHWPQIFDQSPLVLTGFDVSPGMLNQLKQKYPEANTHVITDNYFTEIEDHVYDVILSTLTVAHIENIEEALEAWCRILKQKGEIIITDFHPDALASGGKRTFRHKNIHIAVENYVHKIDTIKDILLSKGFYIFAEEEKRVDETVKHYYQQQNALHVYDKFKDFPIIYGLHFRRA</sequence>
<dbReference type="AlphaFoldDB" id="A0A562TZ20"/>
<dbReference type="RefSeq" id="WP_144913620.1">
    <property type="nucleotide sequence ID" value="NZ_VLLI01000008.1"/>
</dbReference>
<keyword evidence="2" id="KW-0808">Transferase</keyword>
<dbReference type="EMBL" id="VLLI01000008">
    <property type="protein sequence ID" value="TWI98723.1"/>
    <property type="molecule type" value="Genomic_DNA"/>
</dbReference>
<dbReference type="Gene3D" id="3.40.50.150">
    <property type="entry name" value="Vaccinia Virus protein VP39"/>
    <property type="match status" value="1"/>
</dbReference>
<dbReference type="CDD" id="cd02440">
    <property type="entry name" value="AdoMet_MTases"/>
    <property type="match status" value="1"/>
</dbReference>
<evidence type="ECO:0000313" key="2">
    <source>
        <dbReference type="EMBL" id="TWI98723.1"/>
    </source>
</evidence>
<dbReference type="OrthoDB" id="597202at2"/>
<protein>
    <submittedName>
        <fullName evidence="2">Methyltransferase family protein</fullName>
    </submittedName>
</protein>
<evidence type="ECO:0000313" key="3">
    <source>
        <dbReference type="Proteomes" id="UP000317010"/>
    </source>
</evidence>
<dbReference type="SUPFAM" id="SSF53335">
    <property type="entry name" value="S-adenosyl-L-methionine-dependent methyltransferases"/>
    <property type="match status" value="1"/>
</dbReference>
<dbReference type="GO" id="GO:0008757">
    <property type="term" value="F:S-adenosylmethionine-dependent methyltransferase activity"/>
    <property type="evidence" value="ECO:0007669"/>
    <property type="project" value="InterPro"/>
</dbReference>
<dbReference type="PANTHER" id="PTHR43861">
    <property type="entry name" value="TRANS-ACONITATE 2-METHYLTRANSFERASE-RELATED"/>
    <property type="match status" value="1"/>
</dbReference>